<name>A0A4D4LM81_STRVO</name>
<sequence length="301" mass="31310">MTRTMGIEGESAGPGPLSGVRVVDMTDGLGESAGRYLAELGADVILVEPPGGATARRAAPWHEDGTSLYFATRNAGKRGIVLDPELRADRERLLALLGTADIWLESDRSGHPVRRGIDPAGVAARNPGLVIVSVTDFGHTGPYRDWTSTERVQLAMAGVLSRSGLPGLPPLTPPGLLATEAAAYQAAWVALLAYHQRLETGLGDHIDFSVYEAVAQTFDPGFGIGARRSAVSGRPTCRAAARTPGRCTRSSPVRTATYGSVSSAPASGAPCGPGWENRRSSPTPGTRSSRSGGGWPTASTG</sequence>
<protein>
    <recommendedName>
        <fullName evidence="4">CoA transferase</fullName>
    </recommendedName>
</protein>
<feature type="region of interest" description="Disordered" evidence="1">
    <location>
        <begin position="240"/>
        <end position="301"/>
    </location>
</feature>
<dbReference type="Proteomes" id="UP000301309">
    <property type="component" value="Unassembled WGS sequence"/>
</dbReference>
<comment type="caution">
    <text evidence="2">The sequence shown here is derived from an EMBL/GenBank/DDBJ whole genome shotgun (WGS) entry which is preliminary data.</text>
</comment>
<dbReference type="PANTHER" id="PTHR48228">
    <property type="entry name" value="SUCCINYL-COA--D-CITRAMALATE COA-TRANSFERASE"/>
    <property type="match status" value="1"/>
</dbReference>
<evidence type="ECO:0000313" key="2">
    <source>
        <dbReference type="EMBL" id="GDY58999.1"/>
    </source>
</evidence>
<accession>A0A4D4LM81</accession>
<feature type="compositionally biased region" description="Low complexity" evidence="1">
    <location>
        <begin position="262"/>
        <end position="290"/>
    </location>
</feature>
<evidence type="ECO:0000313" key="3">
    <source>
        <dbReference type="Proteomes" id="UP000301309"/>
    </source>
</evidence>
<gene>
    <name evidence="2" type="ORF">SVIO_096220</name>
</gene>
<dbReference type="InterPro" id="IPR023606">
    <property type="entry name" value="CoA-Trfase_III_dom_1_sf"/>
</dbReference>
<dbReference type="EMBL" id="BJHW01000002">
    <property type="protein sequence ID" value="GDY58999.1"/>
    <property type="molecule type" value="Genomic_DNA"/>
</dbReference>
<dbReference type="GO" id="GO:0003824">
    <property type="term" value="F:catalytic activity"/>
    <property type="evidence" value="ECO:0007669"/>
    <property type="project" value="InterPro"/>
</dbReference>
<reference evidence="2 3" key="1">
    <citation type="journal article" date="2020" name="Int. J. Syst. Evol. Microbiol.">
        <title>Reclassification of Streptomyces castelarensis and Streptomyces sporoclivatus as later heterotypic synonyms of Streptomyces antimycoticus.</title>
        <authorList>
            <person name="Komaki H."/>
            <person name="Tamura T."/>
        </authorList>
    </citation>
    <scope>NUCLEOTIDE SEQUENCE [LARGE SCALE GENOMIC DNA]</scope>
    <source>
        <strain evidence="2 3">NBRC 13459</strain>
    </source>
</reference>
<dbReference type="InterPro" id="IPR050509">
    <property type="entry name" value="CoA-transferase_III"/>
</dbReference>
<organism evidence="2 3">
    <name type="scientific">Streptomyces violaceusniger</name>
    <dbReference type="NCBI Taxonomy" id="68280"/>
    <lineage>
        <taxon>Bacteria</taxon>
        <taxon>Bacillati</taxon>
        <taxon>Actinomycetota</taxon>
        <taxon>Actinomycetes</taxon>
        <taxon>Kitasatosporales</taxon>
        <taxon>Streptomycetaceae</taxon>
        <taxon>Streptomyces</taxon>
        <taxon>Streptomyces violaceusniger group</taxon>
    </lineage>
</organism>
<dbReference type="Gene3D" id="3.40.50.10540">
    <property type="entry name" value="Crotonobetainyl-coa:carnitine coa-transferase, domain 1"/>
    <property type="match status" value="1"/>
</dbReference>
<evidence type="ECO:0008006" key="4">
    <source>
        <dbReference type="Google" id="ProtNLM"/>
    </source>
</evidence>
<dbReference type="Pfam" id="PF02515">
    <property type="entry name" value="CoA_transf_3"/>
    <property type="match status" value="1"/>
</dbReference>
<dbReference type="InterPro" id="IPR003673">
    <property type="entry name" value="CoA-Trfase_fam_III"/>
</dbReference>
<proteinExistence type="predicted"/>
<feature type="compositionally biased region" description="Polar residues" evidence="1">
    <location>
        <begin position="248"/>
        <end position="261"/>
    </location>
</feature>
<dbReference type="SUPFAM" id="SSF89796">
    <property type="entry name" value="CoA-transferase family III (CaiB/BaiF)"/>
    <property type="match status" value="1"/>
</dbReference>
<dbReference type="AlphaFoldDB" id="A0A4D4LM81"/>
<dbReference type="PANTHER" id="PTHR48228:SF5">
    <property type="entry name" value="ALPHA-METHYLACYL-COA RACEMASE"/>
    <property type="match status" value="1"/>
</dbReference>
<keyword evidence="3" id="KW-1185">Reference proteome</keyword>
<evidence type="ECO:0000256" key="1">
    <source>
        <dbReference type="SAM" id="MobiDB-lite"/>
    </source>
</evidence>